<evidence type="ECO:0000313" key="1">
    <source>
        <dbReference type="EMBL" id="MDQ0995534.1"/>
    </source>
</evidence>
<dbReference type="PANTHER" id="PTHR43689">
    <property type="entry name" value="HYDROLASE"/>
    <property type="match status" value="1"/>
</dbReference>
<dbReference type="RefSeq" id="WP_307279031.1">
    <property type="nucleotide sequence ID" value="NZ_JAUSZT010000002.1"/>
</dbReference>
<comment type="caution">
    <text evidence="1">The sequence shown here is derived from an EMBL/GenBank/DDBJ whole genome shotgun (WGS) entry which is preliminary data.</text>
</comment>
<proteinExistence type="predicted"/>
<gene>
    <name evidence="1" type="ORF">QFZ34_000711</name>
</gene>
<evidence type="ECO:0000313" key="2">
    <source>
        <dbReference type="Proteomes" id="UP001237780"/>
    </source>
</evidence>
<name>A0ABU0S481_9HYPH</name>
<accession>A0ABU0S481</accession>
<dbReference type="InterPro" id="IPR029058">
    <property type="entry name" value="AB_hydrolase_fold"/>
</dbReference>
<dbReference type="EMBL" id="JAUSZT010000002">
    <property type="protein sequence ID" value="MDQ0995534.1"/>
    <property type="molecule type" value="Genomic_DNA"/>
</dbReference>
<organism evidence="1 2">
    <name type="scientific">Phyllobacterium ifriqiyense</name>
    <dbReference type="NCBI Taxonomy" id="314238"/>
    <lineage>
        <taxon>Bacteria</taxon>
        <taxon>Pseudomonadati</taxon>
        <taxon>Pseudomonadota</taxon>
        <taxon>Alphaproteobacteria</taxon>
        <taxon>Hyphomicrobiales</taxon>
        <taxon>Phyllobacteriaceae</taxon>
        <taxon>Phyllobacterium</taxon>
    </lineage>
</organism>
<dbReference type="Gene3D" id="3.40.50.1820">
    <property type="entry name" value="alpha/beta hydrolase"/>
    <property type="match status" value="1"/>
</dbReference>
<protein>
    <submittedName>
        <fullName evidence="1">Pimeloyl-ACP methyl ester carboxylesterase</fullName>
    </submittedName>
</protein>
<dbReference type="SUPFAM" id="SSF53474">
    <property type="entry name" value="alpha/beta-Hydrolases"/>
    <property type="match status" value="1"/>
</dbReference>
<dbReference type="PANTHER" id="PTHR43689:SF8">
    <property type="entry name" value="ALPHA_BETA-HYDROLASES SUPERFAMILY PROTEIN"/>
    <property type="match status" value="1"/>
</dbReference>
<sequence length="130" mass="15028">MSRYLPDCQHICTMLRAYIGTAVVNTLREDEMQLYLAPWLGDNGQKAFWRQVAQIDDKYREEIEGRFAEMRCPAIIIWGEEDEWIPIADGHELARRMNVSLTPVPNAKHLVQEDAPEAIVVKTLLFWKAA</sequence>
<dbReference type="Proteomes" id="UP001237780">
    <property type="component" value="Unassembled WGS sequence"/>
</dbReference>
<keyword evidence="2" id="KW-1185">Reference proteome</keyword>
<reference evidence="1 2" key="1">
    <citation type="submission" date="2023-07" db="EMBL/GenBank/DDBJ databases">
        <title>Comparative genomics of wheat-associated soil bacteria to identify genetic determinants of phenazine resistance.</title>
        <authorList>
            <person name="Mouncey N."/>
        </authorList>
    </citation>
    <scope>NUCLEOTIDE SEQUENCE [LARGE SCALE GENOMIC DNA]</scope>
    <source>
        <strain evidence="1 2">W4I11</strain>
    </source>
</reference>